<gene>
    <name evidence="9" type="ORF">HY076_04940</name>
</gene>
<evidence type="ECO:0000256" key="2">
    <source>
        <dbReference type="ARBA" id="ARBA00007613"/>
    </source>
</evidence>
<keyword evidence="3" id="KW-0813">Transport</keyword>
<keyword evidence="6" id="KW-0472">Membrane</keyword>
<comment type="caution">
    <text evidence="9">The sequence shown here is derived from an EMBL/GenBank/DDBJ whole genome shotgun (WGS) entry which is preliminary data.</text>
</comment>
<dbReference type="Proteomes" id="UP000807850">
    <property type="component" value="Unassembled WGS sequence"/>
</dbReference>
<dbReference type="PANTHER" id="PTHR30026">
    <property type="entry name" value="OUTER MEMBRANE PROTEIN TOLC"/>
    <property type="match status" value="1"/>
</dbReference>
<evidence type="ECO:0000256" key="5">
    <source>
        <dbReference type="ARBA" id="ARBA00022692"/>
    </source>
</evidence>
<evidence type="ECO:0000256" key="7">
    <source>
        <dbReference type="ARBA" id="ARBA00023237"/>
    </source>
</evidence>
<evidence type="ECO:0000256" key="4">
    <source>
        <dbReference type="ARBA" id="ARBA00022452"/>
    </source>
</evidence>
<dbReference type="GO" id="GO:1990281">
    <property type="term" value="C:efflux pump complex"/>
    <property type="evidence" value="ECO:0007669"/>
    <property type="project" value="TreeGrafter"/>
</dbReference>
<dbReference type="InterPro" id="IPR003423">
    <property type="entry name" value="OMP_efflux"/>
</dbReference>
<feature type="coiled-coil region" evidence="8">
    <location>
        <begin position="162"/>
        <end position="189"/>
    </location>
</feature>
<keyword evidence="8" id="KW-0175">Coiled coil</keyword>
<name>A0A9D6LAG0_UNCEI</name>
<reference evidence="9" key="1">
    <citation type="submission" date="2020-07" db="EMBL/GenBank/DDBJ databases">
        <title>Huge and variable diversity of episymbiotic CPR bacteria and DPANN archaea in groundwater ecosystems.</title>
        <authorList>
            <person name="He C.Y."/>
            <person name="Keren R."/>
            <person name="Whittaker M."/>
            <person name="Farag I.F."/>
            <person name="Doudna J."/>
            <person name="Cate J.H.D."/>
            <person name="Banfield J.F."/>
        </authorList>
    </citation>
    <scope>NUCLEOTIDE SEQUENCE</scope>
    <source>
        <strain evidence="9">NC_groundwater_928_Pr1_S-0.2um_72_17</strain>
    </source>
</reference>
<dbReference type="GO" id="GO:0015288">
    <property type="term" value="F:porin activity"/>
    <property type="evidence" value="ECO:0007669"/>
    <property type="project" value="TreeGrafter"/>
</dbReference>
<organism evidence="9 10">
    <name type="scientific">Eiseniibacteriota bacterium</name>
    <dbReference type="NCBI Taxonomy" id="2212470"/>
    <lineage>
        <taxon>Bacteria</taxon>
        <taxon>Candidatus Eiseniibacteriota</taxon>
    </lineage>
</organism>
<dbReference type="EMBL" id="JACQAY010000152">
    <property type="protein sequence ID" value="MBI3539598.1"/>
    <property type="molecule type" value="Genomic_DNA"/>
</dbReference>
<evidence type="ECO:0000256" key="8">
    <source>
        <dbReference type="SAM" id="Coils"/>
    </source>
</evidence>
<evidence type="ECO:0000256" key="3">
    <source>
        <dbReference type="ARBA" id="ARBA00022448"/>
    </source>
</evidence>
<accession>A0A9D6LAG0</accession>
<comment type="similarity">
    <text evidence="2">Belongs to the outer membrane factor (OMF) (TC 1.B.17) family.</text>
</comment>
<sequence length="512" mass="55027">MIAALATLPLRAAIAAPASVDAEPDTSYRAGEPATPILALTLDQARKLAVANSPAAHAALAAVRSARGAWMKEAGTFDPVLSGADEQVSTDTPSSSPFAGTEIRQRSLNGGLAWRSPIGTTLNFTVARVRYQSNAPFSTLPVQRTMAARAEFVQPLFRGFGLAATRGDLRAADRDLESAREQLATATLDLDANVEDAYWDLYAAERQLEVQRLQRQRAAVFLRDQLLRGRAGVVGPGAVAIARTFLAQQDAALIDARLAAGTAADHLSEVVGGHPEGEARYHALDEPPAPGEIEPLATLLKRAMNANPSLLAARADSAAARNRYARASANDWPSVDAFGGYGTSGLSGTGRQIVFGTDTVGTDFDTGFSSAWSQVTGRDFPDWHFGIRVTVPLGWRTDRGERERQRGFYDRARETLRARQLALESAVRAGWREAGEGRHELDATLALVAAAEEQARIARLEYQAGRATAYDLVNLEAELAAARFREAAVRVRVAHSATELRRLTTPVPGRTR</sequence>
<proteinExistence type="inferred from homology"/>
<evidence type="ECO:0000313" key="10">
    <source>
        <dbReference type="Proteomes" id="UP000807850"/>
    </source>
</evidence>
<dbReference type="GO" id="GO:0015562">
    <property type="term" value="F:efflux transmembrane transporter activity"/>
    <property type="evidence" value="ECO:0007669"/>
    <property type="project" value="InterPro"/>
</dbReference>
<dbReference type="PANTHER" id="PTHR30026:SF23">
    <property type="entry name" value="TO APRF-PUTATIVE OUTER MEMBRANE EFFLUX PROTEIN OR SECRETED ALKALINE PHOSPHATASE-RELATED"/>
    <property type="match status" value="1"/>
</dbReference>
<protein>
    <submittedName>
        <fullName evidence="9">TolC family protein</fullName>
    </submittedName>
</protein>
<keyword evidence="5" id="KW-0812">Transmembrane</keyword>
<dbReference type="AlphaFoldDB" id="A0A9D6LAG0"/>
<keyword evidence="4" id="KW-1134">Transmembrane beta strand</keyword>
<dbReference type="Pfam" id="PF02321">
    <property type="entry name" value="OEP"/>
    <property type="match status" value="2"/>
</dbReference>
<dbReference type="GO" id="GO:0009279">
    <property type="term" value="C:cell outer membrane"/>
    <property type="evidence" value="ECO:0007669"/>
    <property type="project" value="UniProtKB-SubCell"/>
</dbReference>
<keyword evidence="7" id="KW-0998">Cell outer membrane</keyword>
<evidence type="ECO:0000313" key="9">
    <source>
        <dbReference type="EMBL" id="MBI3539598.1"/>
    </source>
</evidence>
<comment type="subcellular location">
    <subcellularLocation>
        <location evidence="1">Cell outer membrane</location>
    </subcellularLocation>
</comment>
<dbReference type="Gene3D" id="1.20.1600.10">
    <property type="entry name" value="Outer membrane efflux proteins (OEP)"/>
    <property type="match status" value="1"/>
</dbReference>
<evidence type="ECO:0000256" key="6">
    <source>
        <dbReference type="ARBA" id="ARBA00023136"/>
    </source>
</evidence>
<evidence type="ECO:0000256" key="1">
    <source>
        <dbReference type="ARBA" id="ARBA00004442"/>
    </source>
</evidence>
<dbReference type="SUPFAM" id="SSF56954">
    <property type="entry name" value="Outer membrane efflux proteins (OEP)"/>
    <property type="match status" value="1"/>
</dbReference>
<dbReference type="InterPro" id="IPR051906">
    <property type="entry name" value="TolC-like"/>
</dbReference>